<keyword evidence="3" id="KW-1185">Reference proteome</keyword>
<comment type="caution">
    <text evidence="2">The sequence shown here is derived from an EMBL/GenBank/DDBJ whole genome shotgun (WGS) entry which is preliminary data.</text>
</comment>
<protein>
    <submittedName>
        <fullName evidence="2">Uncharacterized protein</fullName>
    </submittedName>
</protein>
<feature type="region of interest" description="Disordered" evidence="1">
    <location>
        <begin position="1"/>
        <end position="33"/>
    </location>
</feature>
<organism evidence="2 3">
    <name type="scientific">Chiloscyllium punctatum</name>
    <name type="common">Brownbanded bambooshark</name>
    <name type="synonym">Hemiscyllium punctatum</name>
    <dbReference type="NCBI Taxonomy" id="137246"/>
    <lineage>
        <taxon>Eukaryota</taxon>
        <taxon>Metazoa</taxon>
        <taxon>Chordata</taxon>
        <taxon>Craniata</taxon>
        <taxon>Vertebrata</taxon>
        <taxon>Chondrichthyes</taxon>
        <taxon>Elasmobranchii</taxon>
        <taxon>Galeomorphii</taxon>
        <taxon>Galeoidea</taxon>
        <taxon>Orectolobiformes</taxon>
        <taxon>Hemiscylliidae</taxon>
        <taxon>Chiloscyllium</taxon>
    </lineage>
</organism>
<feature type="compositionally biased region" description="Basic and acidic residues" evidence="1">
    <location>
        <begin position="1"/>
        <end position="21"/>
    </location>
</feature>
<evidence type="ECO:0000256" key="1">
    <source>
        <dbReference type="SAM" id="MobiDB-lite"/>
    </source>
</evidence>
<evidence type="ECO:0000313" key="2">
    <source>
        <dbReference type="EMBL" id="GCC35396.1"/>
    </source>
</evidence>
<accession>A0A401SYK3</accession>
<evidence type="ECO:0000313" key="3">
    <source>
        <dbReference type="Proteomes" id="UP000287033"/>
    </source>
</evidence>
<gene>
    <name evidence="2" type="ORF">chiPu_0013879</name>
</gene>
<name>A0A401SYK3_CHIPU</name>
<proteinExistence type="predicted"/>
<dbReference type="Proteomes" id="UP000287033">
    <property type="component" value="Unassembled WGS sequence"/>
</dbReference>
<reference evidence="2 3" key="1">
    <citation type="journal article" date="2018" name="Nat. Ecol. Evol.">
        <title>Shark genomes provide insights into elasmobranch evolution and the origin of vertebrates.</title>
        <authorList>
            <person name="Hara Y"/>
            <person name="Yamaguchi K"/>
            <person name="Onimaru K"/>
            <person name="Kadota M"/>
            <person name="Koyanagi M"/>
            <person name="Keeley SD"/>
            <person name="Tatsumi K"/>
            <person name="Tanaka K"/>
            <person name="Motone F"/>
            <person name="Kageyama Y"/>
            <person name="Nozu R"/>
            <person name="Adachi N"/>
            <person name="Nishimura O"/>
            <person name="Nakagawa R"/>
            <person name="Tanegashima C"/>
            <person name="Kiyatake I"/>
            <person name="Matsumoto R"/>
            <person name="Murakumo K"/>
            <person name="Nishida K"/>
            <person name="Terakita A"/>
            <person name="Kuratani S"/>
            <person name="Sato K"/>
            <person name="Hyodo S Kuraku.S."/>
        </authorList>
    </citation>
    <scope>NUCLEOTIDE SEQUENCE [LARGE SCALE GENOMIC DNA]</scope>
</reference>
<dbReference type="EMBL" id="BEZZ01000694">
    <property type="protein sequence ID" value="GCC35396.1"/>
    <property type="molecule type" value="Genomic_DNA"/>
</dbReference>
<sequence length="95" mass="10374">MVTVAKERGRGKRGGSDRARLPSDGCQERAVTLATAPKERAVVPETVASRREAGPVHQRRLVGRLLGWTVRMCLSKLVRVKEGSEKTRSSPPAAR</sequence>
<dbReference type="AlphaFoldDB" id="A0A401SYK3"/>